<dbReference type="Proteomes" id="UP000001555">
    <property type="component" value="Unassembled WGS sequence"/>
</dbReference>
<reference evidence="3" key="1">
    <citation type="submission" date="2008-03" db="EMBL/GenBank/DDBJ databases">
        <title>Annotation of Ixodes scapularis.</title>
        <authorList>
            <consortium name="Ixodes scapularis Genome Project Consortium"/>
            <person name="Caler E."/>
            <person name="Hannick L.I."/>
            <person name="Bidwell S."/>
            <person name="Joardar V."/>
            <person name="Thiagarajan M."/>
            <person name="Amedeo P."/>
            <person name="Galinsky K.J."/>
            <person name="Schobel S."/>
            <person name="Inman J."/>
            <person name="Hostetler J."/>
            <person name="Miller J."/>
            <person name="Hammond M."/>
            <person name="Megy K."/>
            <person name="Lawson D."/>
            <person name="Kodira C."/>
            <person name="Sutton G."/>
            <person name="Meyer J."/>
            <person name="Hill C.A."/>
            <person name="Birren B."/>
            <person name="Nene V."/>
            <person name="Collins F."/>
            <person name="Alarcon-Chaidez F."/>
            <person name="Wikel S."/>
            <person name="Strausberg R."/>
        </authorList>
    </citation>
    <scope>NUCLEOTIDE SEQUENCE [LARGE SCALE GENOMIC DNA]</scope>
    <source>
        <strain evidence="3">Wikel</strain>
    </source>
</reference>
<proteinExistence type="predicted"/>
<evidence type="ECO:0000313" key="3">
    <source>
        <dbReference type="Proteomes" id="UP000001555"/>
    </source>
</evidence>
<dbReference type="VEuPathDB" id="VectorBase:ISCI023365"/>
<protein>
    <submittedName>
        <fullName evidence="2">Uncharacterized protein</fullName>
    </submittedName>
</protein>
<dbReference type="VEuPathDB" id="VectorBase:ISCW023365"/>
<name>A0A1S4M3F3_IXOSC</name>
<reference evidence="2" key="2">
    <citation type="submission" date="2020-05" db="UniProtKB">
        <authorList>
            <consortium name="EnsemblMetazoa"/>
        </authorList>
    </citation>
    <scope>IDENTIFICATION</scope>
    <source>
        <strain evidence="2">wikel</strain>
    </source>
</reference>
<evidence type="ECO:0000256" key="1">
    <source>
        <dbReference type="SAM" id="MobiDB-lite"/>
    </source>
</evidence>
<sequence>RVEQIQLLARISPANEHSLTARTVKPTPKVCDAAFAPHQPTGKIPNLRTSNAQRYQGPITPACLPSPFEHTNAHTHPPNRCRRPTTIHARQPIHPPDTRKHDNNRNNKQQQPPAETTRFPVRAQHTPQQKPNNNRPSSKTMTVLAETT</sequence>
<keyword evidence="3" id="KW-1185">Reference proteome</keyword>
<feature type="region of interest" description="Disordered" evidence="1">
    <location>
        <begin position="56"/>
        <end position="148"/>
    </location>
</feature>
<accession>A0A1S4M3F3</accession>
<feature type="compositionally biased region" description="Basic and acidic residues" evidence="1">
    <location>
        <begin position="96"/>
        <end position="105"/>
    </location>
</feature>
<dbReference type="EnsemblMetazoa" id="ISCW023365-RA">
    <property type="protein sequence ID" value="ISCW023365-PA"/>
    <property type="gene ID" value="ISCW023365"/>
</dbReference>
<dbReference type="InParanoid" id="A0A1S4M3F3"/>
<evidence type="ECO:0000313" key="2">
    <source>
        <dbReference type="EnsemblMetazoa" id="ISCW023365-PA"/>
    </source>
</evidence>
<dbReference type="AlphaFoldDB" id="A0A1S4M3F3"/>
<organism evidence="2 3">
    <name type="scientific">Ixodes scapularis</name>
    <name type="common">Black-legged tick</name>
    <name type="synonym">Deer tick</name>
    <dbReference type="NCBI Taxonomy" id="6945"/>
    <lineage>
        <taxon>Eukaryota</taxon>
        <taxon>Metazoa</taxon>
        <taxon>Ecdysozoa</taxon>
        <taxon>Arthropoda</taxon>
        <taxon>Chelicerata</taxon>
        <taxon>Arachnida</taxon>
        <taxon>Acari</taxon>
        <taxon>Parasitiformes</taxon>
        <taxon>Ixodida</taxon>
        <taxon>Ixodoidea</taxon>
        <taxon>Ixodidae</taxon>
        <taxon>Ixodinae</taxon>
        <taxon>Ixodes</taxon>
    </lineage>
</organism>
<dbReference type="EMBL" id="ABJB010238386">
    <property type="status" value="NOT_ANNOTATED_CDS"/>
    <property type="molecule type" value="Genomic_DNA"/>
</dbReference>
<feature type="compositionally biased region" description="Polar residues" evidence="1">
    <location>
        <begin position="125"/>
        <end position="148"/>
    </location>
</feature>